<sequence length="50" mass="5988">KVFKGLVQTNKFSLLQSLHQDQRDSELNEKIFTLQRHFPSVELTFRQNLQ</sequence>
<dbReference type="AlphaFoldDB" id="A0AAD9V1Y0"/>
<dbReference type="EMBL" id="JARQWQ010000045">
    <property type="protein sequence ID" value="KAK2558196.1"/>
    <property type="molecule type" value="Genomic_DNA"/>
</dbReference>
<reference evidence="1" key="1">
    <citation type="journal article" date="2023" name="G3 (Bethesda)">
        <title>Whole genome assembly and annotation of the endangered Caribbean coral Acropora cervicornis.</title>
        <authorList>
            <person name="Selwyn J.D."/>
            <person name="Vollmer S.V."/>
        </authorList>
    </citation>
    <scope>NUCLEOTIDE SEQUENCE</scope>
    <source>
        <strain evidence="1">K2</strain>
    </source>
</reference>
<feature type="non-terminal residue" evidence="1">
    <location>
        <position position="50"/>
    </location>
</feature>
<protein>
    <submittedName>
        <fullName evidence="1">Uncharacterized protein</fullName>
    </submittedName>
</protein>
<evidence type="ECO:0000313" key="1">
    <source>
        <dbReference type="EMBL" id="KAK2558196.1"/>
    </source>
</evidence>
<accession>A0AAD9V1Y0</accession>
<gene>
    <name evidence="1" type="ORF">P5673_019312</name>
</gene>
<dbReference type="Proteomes" id="UP001249851">
    <property type="component" value="Unassembled WGS sequence"/>
</dbReference>
<organism evidence="1 2">
    <name type="scientific">Acropora cervicornis</name>
    <name type="common">Staghorn coral</name>
    <dbReference type="NCBI Taxonomy" id="6130"/>
    <lineage>
        <taxon>Eukaryota</taxon>
        <taxon>Metazoa</taxon>
        <taxon>Cnidaria</taxon>
        <taxon>Anthozoa</taxon>
        <taxon>Hexacorallia</taxon>
        <taxon>Scleractinia</taxon>
        <taxon>Astrocoeniina</taxon>
        <taxon>Acroporidae</taxon>
        <taxon>Acropora</taxon>
    </lineage>
</organism>
<name>A0AAD9V1Y0_ACRCE</name>
<reference evidence="1" key="2">
    <citation type="journal article" date="2023" name="Science">
        <title>Genomic signatures of disease resistance in endangered staghorn corals.</title>
        <authorList>
            <person name="Vollmer S.V."/>
            <person name="Selwyn J.D."/>
            <person name="Despard B.A."/>
            <person name="Roesel C.L."/>
        </authorList>
    </citation>
    <scope>NUCLEOTIDE SEQUENCE</scope>
    <source>
        <strain evidence="1">K2</strain>
    </source>
</reference>
<proteinExistence type="predicted"/>
<keyword evidence="2" id="KW-1185">Reference proteome</keyword>
<comment type="caution">
    <text evidence="1">The sequence shown here is derived from an EMBL/GenBank/DDBJ whole genome shotgun (WGS) entry which is preliminary data.</text>
</comment>
<evidence type="ECO:0000313" key="2">
    <source>
        <dbReference type="Proteomes" id="UP001249851"/>
    </source>
</evidence>